<dbReference type="InterPro" id="IPR006176">
    <property type="entry name" value="3-OHacyl-CoA_DH_NAD-bd"/>
</dbReference>
<dbReference type="GO" id="GO:0016616">
    <property type="term" value="F:oxidoreductase activity, acting on the CH-OH group of donors, NAD or NADP as acceptor"/>
    <property type="evidence" value="ECO:0007669"/>
    <property type="project" value="InterPro"/>
</dbReference>
<reference evidence="6 7" key="1">
    <citation type="submission" date="2019-05" db="EMBL/GenBank/DDBJ databases">
        <title>Complete genome sequence of Izhakiella calystegiae KSNA2, an endophyte isolated from beach morning glory (Calystegia soldanella).</title>
        <authorList>
            <person name="Jiang L."/>
            <person name="Jeong J.C."/>
            <person name="Kim C.Y."/>
            <person name="Kim D.H."/>
            <person name="Kim S.W."/>
            <person name="Lee j."/>
        </authorList>
    </citation>
    <scope>NUCLEOTIDE SEQUENCE [LARGE SCALE GENOMIC DNA]</scope>
    <source>
        <strain evidence="6 7">KSNA2</strain>
    </source>
</reference>
<organism evidence="6 7">
    <name type="scientific">Jejubacter calystegiae</name>
    <dbReference type="NCBI Taxonomy" id="2579935"/>
    <lineage>
        <taxon>Bacteria</taxon>
        <taxon>Pseudomonadati</taxon>
        <taxon>Pseudomonadota</taxon>
        <taxon>Gammaproteobacteria</taxon>
        <taxon>Enterobacterales</taxon>
        <taxon>Enterobacteriaceae</taxon>
        <taxon>Jejubacter</taxon>
    </lineage>
</organism>
<feature type="domain" description="3-hydroxyacyl-CoA dehydrogenase C-terminal" evidence="3">
    <location>
        <begin position="415"/>
        <end position="493"/>
    </location>
</feature>
<dbReference type="InterPro" id="IPR036291">
    <property type="entry name" value="NAD(P)-bd_dom_sf"/>
</dbReference>
<dbReference type="KEGG" id="izh:FEM41_18555"/>
<dbReference type="InterPro" id="IPR006108">
    <property type="entry name" value="3HC_DH_C"/>
</dbReference>
<evidence type="ECO:0000313" key="7">
    <source>
        <dbReference type="Proteomes" id="UP000302163"/>
    </source>
</evidence>
<dbReference type="Gene3D" id="3.30.750.190">
    <property type="match status" value="1"/>
</dbReference>
<dbReference type="NCBIfam" id="NF006124">
    <property type="entry name" value="PRK08268.1"/>
    <property type="match status" value="1"/>
</dbReference>
<dbReference type="GO" id="GO:0070403">
    <property type="term" value="F:NAD+ binding"/>
    <property type="evidence" value="ECO:0007669"/>
    <property type="project" value="InterPro"/>
</dbReference>
<dbReference type="PANTHER" id="PTHR48075">
    <property type="entry name" value="3-HYDROXYACYL-COA DEHYDROGENASE FAMILY PROTEIN"/>
    <property type="match status" value="1"/>
</dbReference>
<gene>
    <name evidence="6" type="ORF">FEM41_18555</name>
</gene>
<dbReference type="RefSeq" id="WP_138097666.1">
    <property type="nucleotide sequence ID" value="NZ_CP040428.1"/>
</dbReference>
<feature type="domain" description="3-hydroxybutyryl-CoA dehydrogenase reduced Rossmann-fold" evidence="5">
    <location>
        <begin position="346"/>
        <end position="414"/>
    </location>
</feature>
<dbReference type="SUPFAM" id="SSF48179">
    <property type="entry name" value="6-phosphogluconate dehydrogenase C-terminal domain-like"/>
    <property type="match status" value="2"/>
</dbReference>
<proteinExistence type="predicted"/>
<dbReference type="OrthoDB" id="5389341at2"/>
<feature type="domain" description="3-hydroxyacyl-CoA dehydrogenase C-terminal" evidence="3">
    <location>
        <begin position="189"/>
        <end position="285"/>
    </location>
</feature>
<keyword evidence="1" id="KW-0560">Oxidoreductase</keyword>
<dbReference type="EMBL" id="CP040428">
    <property type="protein sequence ID" value="QCT21510.1"/>
    <property type="molecule type" value="Genomic_DNA"/>
</dbReference>
<dbReference type="SUPFAM" id="SSF51735">
    <property type="entry name" value="NAD(P)-binding Rossmann-fold domains"/>
    <property type="match status" value="1"/>
</dbReference>
<dbReference type="InterPro" id="IPR041040">
    <property type="entry name" value="3HCDH_RFF"/>
</dbReference>
<evidence type="ECO:0000256" key="2">
    <source>
        <dbReference type="ARBA" id="ARBA00023027"/>
    </source>
</evidence>
<dbReference type="Pfam" id="PF02737">
    <property type="entry name" value="3HCDH_N"/>
    <property type="match status" value="1"/>
</dbReference>
<dbReference type="GO" id="GO:0006631">
    <property type="term" value="P:fatty acid metabolic process"/>
    <property type="evidence" value="ECO:0007669"/>
    <property type="project" value="InterPro"/>
</dbReference>
<evidence type="ECO:0000256" key="1">
    <source>
        <dbReference type="ARBA" id="ARBA00023002"/>
    </source>
</evidence>
<evidence type="ECO:0000259" key="3">
    <source>
        <dbReference type="Pfam" id="PF00725"/>
    </source>
</evidence>
<accession>A0A4P8YL59</accession>
<evidence type="ECO:0000259" key="4">
    <source>
        <dbReference type="Pfam" id="PF02737"/>
    </source>
</evidence>
<dbReference type="FunFam" id="3.40.50.720:FF:000009">
    <property type="entry name" value="Fatty oxidation complex, alpha subunit"/>
    <property type="match status" value="1"/>
</dbReference>
<dbReference type="InterPro" id="IPR013328">
    <property type="entry name" value="6PGD_dom2"/>
</dbReference>
<dbReference type="PANTHER" id="PTHR48075:SF5">
    <property type="entry name" value="3-HYDROXYBUTYRYL-COA DEHYDROGENASE"/>
    <property type="match status" value="1"/>
</dbReference>
<dbReference type="AlphaFoldDB" id="A0A4P8YL59"/>
<dbReference type="Pfam" id="PF00725">
    <property type="entry name" value="3HCDH"/>
    <property type="match status" value="2"/>
</dbReference>
<dbReference type="Gene3D" id="3.40.50.720">
    <property type="entry name" value="NAD(P)-binding Rossmann-like Domain"/>
    <property type="match status" value="1"/>
</dbReference>
<dbReference type="Gene3D" id="1.10.1040.10">
    <property type="entry name" value="N-(1-d-carboxylethyl)-l-norvaline Dehydrogenase, domain 2"/>
    <property type="match status" value="2"/>
</dbReference>
<dbReference type="Proteomes" id="UP000302163">
    <property type="component" value="Chromosome"/>
</dbReference>
<protein>
    <submittedName>
        <fullName evidence="6">3-hydroxyacyl-CoA dehydrogenase</fullName>
    </submittedName>
</protein>
<keyword evidence="2" id="KW-0520">NAD</keyword>
<evidence type="ECO:0000313" key="6">
    <source>
        <dbReference type="EMBL" id="QCT21510.1"/>
    </source>
</evidence>
<dbReference type="Pfam" id="PF18321">
    <property type="entry name" value="3HCDH_RFF"/>
    <property type="match status" value="1"/>
</dbReference>
<sequence length="503" mass="54568">MNISEQAVIGVVGSGAMGAGIAQVAASHGHPVRLYDISPQATRQGIARIDSALAKRVAKGKMAETERQGILARIQGVGELSQLAECRVVIEAALEQLEVKQQLLAELANLCDPGTLLTTNTSSISITAIASAVPDPGRVAGFHFFNPAPVMKLVEVVSGLETSEQTASALCELAQRWGKTAVRCQAMPGFIVNRVARPFYAEAWRALEQQVAPPEVLDAALRESGGFPMGPLELTDLIGQDVNFAVTCSVFNGFWQDRRFLPSLHQQELVLGRRLGQKSGQGVYGWPRNPSALPFVAPEPAAASARQIRRSREGWFAGLEALVAPIAISDNVTNKAVIELDDDVVLMLSRGDSAGAEAQRLGRAVVLLDLAADYQRSPLLVAAAAPQNTPNQTAKALHLLQQWDKQVLLINDYPGMLVWRTVAMLVNEGLDALQKGVASEQDIDTALRLGVNYPMGPLAWGAVLGWRRVLDILERLQRHYGEERYRPCSLLRERSLMEQPYAQ</sequence>
<name>A0A4P8YL59_9ENTR</name>
<evidence type="ECO:0000259" key="5">
    <source>
        <dbReference type="Pfam" id="PF18321"/>
    </source>
</evidence>
<feature type="domain" description="3-hydroxyacyl-CoA dehydrogenase NAD binding" evidence="4">
    <location>
        <begin position="9"/>
        <end position="185"/>
    </location>
</feature>
<dbReference type="InterPro" id="IPR008927">
    <property type="entry name" value="6-PGluconate_DH-like_C_sf"/>
</dbReference>
<keyword evidence="7" id="KW-1185">Reference proteome</keyword>